<feature type="region of interest" description="Disordered" evidence="5">
    <location>
        <begin position="108"/>
        <end position="257"/>
    </location>
</feature>
<name>A0AAD3H231_9STRA</name>
<organism evidence="8 9">
    <name type="scientific">Chaetoceros tenuissimus</name>
    <dbReference type="NCBI Taxonomy" id="426638"/>
    <lineage>
        <taxon>Eukaryota</taxon>
        <taxon>Sar</taxon>
        <taxon>Stramenopiles</taxon>
        <taxon>Ochrophyta</taxon>
        <taxon>Bacillariophyta</taxon>
        <taxon>Coscinodiscophyceae</taxon>
        <taxon>Chaetocerotophycidae</taxon>
        <taxon>Chaetocerotales</taxon>
        <taxon>Chaetocerotaceae</taxon>
        <taxon>Chaetoceros</taxon>
    </lineage>
</organism>
<evidence type="ECO:0000256" key="3">
    <source>
        <dbReference type="ARBA" id="ARBA00022833"/>
    </source>
</evidence>
<keyword evidence="3" id="KW-0862">Zinc</keyword>
<feature type="region of interest" description="Disordered" evidence="5">
    <location>
        <begin position="634"/>
        <end position="661"/>
    </location>
</feature>
<sequence length="717" mass="79175">MKPILPPPRNSRSRRERAKDSVSKVNEVVKSWLPFEDEIVPSLSSDSFDQEFNERPQYGVAISTSESCSSDDYENPGRIEIELGANPNSSSHMEQFLSSWNWGDESRAASTSHLRNIVPVPPPSRSYSNNDSASVNSSSNSVSTDRVSNIGNKKIRKGLQKNRSASIPPRRDNTKTTGRGRSASQNRSTASPSVPRRGRSISISRKKLPGKPKSKQAEKVNKKDKVSKRSRSKSIVRLGFKSKASKDKKKDKSKEDEGVVVVDATVNGRNNTSMDRRANPLPMSPVLSITPTAPNPETPVEFLTPTNQPIPRESFHSIEQATVVLPSVIHTRELLETSVYNNEATGIWITTINMSQKERVNKANAGKYLKAFSFQTQNEAIESAYANAPPKMLPFDEYPFCFLCSTQFSVFKRASHCRNCGVCICNGCSVSWNKVNIPETYNIKGETSIKVCKSCDSVSNLFKTALLEGNYANAIKIYNTGNVNLRCPLVTNKGLESMLPIHCAAEGGSLDLLEWLVEVHFCPLKRIRTSNRIKNQHADELITTSKGRSVLEIAMANQSVEILRYLVCDKGISVDGVKDLTVALKALEAVLRAPQYNDGEGMIMSPSERANAMAPPTPELARISNGLPNFTISAPDSFSESDDESPKNDNEMYGDDSDDDQSVATTVRDQCIICYDNSIDCVITPCGHQICCLQCSKNMSSCPVCNVDCKFIRIFRP</sequence>
<accession>A0AAD3H231</accession>
<dbReference type="InterPro" id="IPR001841">
    <property type="entry name" value="Znf_RING"/>
</dbReference>
<dbReference type="SUPFAM" id="SSF48403">
    <property type="entry name" value="Ankyrin repeat"/>
    <property type="match status" value="1"/>
</dbReference>
<dbReference type="InterPro" id="IPR000306">
    <property type="entry name" value="Znf_FYVE"/>
</dbReference>
<comment type="caution">
    <text evidence="8">The sequence shown here is derived from an EMBL/GenBank/DDBJ whole genome shotgun (WGS) entry which is preliminary data.</text>
</comment>
<dbReference type="Gene3D" id="3.30.40.10">
    <property type="entry name" value="Zinc/RING finger domain, C3HC4 (zinc finger)"/>
    <property type="match status" value="2"/>
</dbReference>
<dbReference type="Proteomes" id="UP001054902">
    <property type="component" value="Unassembled WGS sequence"/>
</dbReference>
<keyword evidence="9" id="KW-1185">Reference proteome</keyword>
<feature type="domain" description="FYVE-type" evidence="7">
    <location>
        <begin position="395"/>
        <end position="460"/>
    </location>
</feature>
<dbReference type="InterPro" id="IPR013083">
    <property type="entry name" value="Znf_RING/FYVE/PHD"/>
</dbReference>
<feature type="compositionally biased region" description="Basic residues" evidence="5">
    <location>
        <begin position="196"/>
        <end position="214"/>
    </location>
</feature>
<reference evidence="8 9" key="1">
    <citation type="journal article" date="2021" name="Sci. Rep.">
        <title>The genome of the diatom Chaetoceros tenuissimus carries an ancient integrated fragment of an extant virus.</title>
        <authorList>
            <person name="Hongo Y."/>
            <person name="Kimura K."/>
            <person name="Takaki Y."/>
            <person name="Yoshida Y."/>
            <person name="Baba S."/>
            <person name="Kobayashi G."/>
            <person name="Nagasaki K."/>
            <person name="Hano T."/>
            <person name="Tomaru Y."/>
        </authorList>
    </citation>
    <scope>NUCLEOTIDE SEQUENCE [LARGE SCALE GENOMIC DNA]</scope>
    <source>
        <strain evidence="8 9">NIES-3715</strain>
    </source>
</reference>
<dbReference type="InterPro" id="IPR011011">
    <property type="entry name" value="Znf_FYVE_PHD"/>
</dbReference>
<feature type="region of interest" description="Disordered" evidence="5">
    <location>
        <begin position="1"/>
        <end position="21"/>
    </location>
</feature>
<feature type="compositionally biased region" description="Acidic residues" evidence="5">
    <location>
        <begin position="652"/>
        <end position="661"/>
    </location>
</feature>
<evidence type="ECO:0000313" key="8">
    <source>
        <dbReference type="EMBL" id="GFH47510.1"/>
    </source>
</evidence>
<dbReference type="GO" id="GO:0008270">
    <property type="term" value="F:zinc ion binding"/>
    <property type="evidence" value="ECO:0007669"/>
    <property type="project" value="UniProtKB-KW"/>
</dbReference>
<dbReference type="InterPro" id="IPR051728">
    <property type="entry name" value="RING-FYVE_E3_ubiquitin-ligase"/>
</dbReference>
<feature type="compositionally biased region" description="Basic residues" evidence="5">
    <location>
        <begin position="225"/>
        <end position="234"/>
    </location>
</feature>
<dbReference type="Pfam" id="PF13920">
    <property type="entry name" value="zf-C3HC4_3"/>
    <property type="match status" value="1"/>
</dbReference>
<gene>
    <name evidence="8" type="ORF">CTEN210_03985</name>
</gene>
<dbReference type="InterPro" id="IPR036770">
    <property type="entry name" value="Ankyrin_rpt-contain_sf"/>
</dbReference>
<dbReference type="Pfam" id="PF01363">
    <property type="entry name" value="FYVE"/>
    <property type="match status" value="1"/>
</dbReference>
<evidence type="ECO:0008006" key="10">
    <source>
        <dbReference type="Google" id="ProtNLM"/>
    </source>
</evidence>
<feature type="region of interest" description="Disordered" evidence="5">
    <location>
        <begin position="59"/>
        <end position="94"/>
    </location>
</feature>
<feature type="compositionally biased region" description="Polar residues" evidence="5">
    <location>
        <begin position="175"/>
        <end position="190"/>
    </location>
</feature>
<proteinExistence type="predicted"/>
<feature type="compositionally biased region" description="Basic and acidic residues" evidence="5">
    <location>
        <begin position="215"/>
        <end position="224"/>
    </location>
</feature>
<feature type="domain" description="RING-type" evidence="6">
    <location>
        <begin position="671"/>
        <end position="706"/>
    </location>
</feature>
<evidence type="ECO:0000256" key="2">
    <source>
        <dbReference type="ARBA" id="ARBA00022771"/>
    </source>
</evidence>
<evidence type="ECO:0000259" key="6">
    <source>
        <dbReference type="PROSITE" id="PS50089"/>
    </source>
</evidence>
<evidence type="ECO:0000313" key="9">
    <source>
        <dbReference type="Proteomes" id="UP001054902"/>
    </source>
</evidence>
<keyword evidence="2 4" id="KW-0863">Zinc-finger</keyword>
<dbReference type="PROSITE" id="PS50178">
    <property type="entry name" value="ZF_FYVE"/>
    <property type="match status" value="1"/>
</dbReference>
<feature type="compositionally biased region" description="Basic and acidic residues" evidence="5">
    <location>
        <begin position="244"/>
        <end position="257"/>
    </location>
</feature>
<dbReference type="Gene3D" id="1.25.40.20">
    <property type="entry name" value="Ankyrin repeat-containing domain"/>
    <property type="match status" value="1"/>
</dbReference>
<evidence type="ECO:0000259" key="7">
    <source>
        <dbReference type="PROSITE" id="PS50178"/>
    </source>
</evidence>
<dbReference type="SUPFAM" id="SSF57903">
    <property type="entry name" value="FYVE/PHD zinc finger"/>
    <property type="match status" value="1"/>
</dbReference>
<dbReference type="InterPro" id="IPR017455">
    <property type="entry name" value="Znf_FYVE-rel"/>
</dbReference>
<dbReference type="SMART" id="SM00064">
    <property type="entry name" value="FYVE"/>
    <property type="match status" value="1"/>
</dbReference>
<dbReference type="PANTHER" id="PTHR14879:SF5">
    <property type="entry name" value="RING-TYPE DOMAIN-CONTAINING PROTEIN"/>
    <property type="match status" value="1"/>
</dbReference>
<dbReference type="PANTHER" id="PTHR14879">
    <property type="entry name" value="CASPASE REGULATOR, RING FINGER DOMAIN-CONTAINING"/>
    <property type="match status" value="1"/>
</dbReference>
<feature type="compositionally biased region" description="Low complexity" evidence="5">
    <location>
        <begin position="126"/>
        <end position="149"/>
    </location>
</feature>
<protein>
    <recommendedName>
        <fullName evidence="10">RING-type domain-containing protein</fullName>
    </recommendedName>
</protein>
<dbReference type="EMBL" id="BLLK01000023">
    <property type="protein sequence ID" value="GFH47510.1"/>
    <property type="molecule type" value="Genomic_DNA"/>
</dbReference>
<dbReference type="CDD" id="cd00065">
    <property type="entry name" value="FYVE_like_SF"/>
    <property type="match status" value="1"/>
</dbReference>
<dbReference type="PROSITE" id="PS50089">
    <property type="entry name" value="ZF_RING_2"/>
    <property type="match status" value="1"/>
</dbReference>
<evidence type="ECO:0000256" key="5">
    <source>
        <dbReference type="SAM" id="MobiDB-lite"/>
    </source>
</evidence>
<evidence type="ECO:0000256" key="4">
    <source>
        <dbReference type="PROSITE-ProRule" id="PRU00175"/>
    </source>
</evidence>
<keyword evidence="1" id="KW-0479">Metal-binding</keyword>
<dbReference type="SMART" id="SM00184">
    <property type="entry name" value="RING"/>
    <property type="match status" value="1"/>
</dbReference>
<dbReference type="AlphaFoldDB" id="A0AAD3H231"/>
<dbReference type="SUPFAM" id="SSF57850">
    <property type="entry name" value="RING/U-box"/>
    <property type="match status" value="1"/>
</dbReference>
<evidence type="ECO:0000256" key="1">
    <source>
        <dbReference type="ARBA" id="ARBA00022723"/>
    </source>
</evidence>
<dbReference type="CDD" id="cd16500">
    <property type="entry name" value="RING-HC_CARP"/>
    <property type="match status" value="1"/>
</dbReference>